<sequence length="415" mass="44521">MPPWRTAGHVPLRRLRQGRVIGGVCAGLAAHLGVDVRWVRIAFAVLGLFLGAGIALYVWFLLTVPTGDPQEEAAQARPTRLSRLVPRLRSRTTARPIWDLVLAVVLIVVAVALLAGRADLDISSTWILPVLVLLGGAALAWSQLGAVERQRQAGEPARRATVLLRVGGGLALALVGVLLLVGQGQTFPEVFRGAVAGLAILAGTAVVLAPLGLRLWRELVAERAARARESERADIAAHLHDSVLQTLSLIRSRADDPQYVRRLARAQERELRDWLYSDRPEVGDSVAAMVRQVAADVEDSHGVPVDVVTAGDARPDDGTTPLAAATREALANAVRHGRAPISLYVEIGAESVDVFVRDRGDGFDLAGVPDDRHGVRDSILDRMRRHGGTATIRSDATRGTEIHLTMPRGDGGEDT</sequence>
<keyword evidence="7" id="KW-0547">Nucleotide-binding</keyword>
<evidence type="ECO:0000313" key="7">
    <source>
        <dbReference type="EMBL" id="TDE97690.1"/>
    </source>
</evidence>
<accession>A0ABY2E8N5</accession>
<name>A0ABY2E8N5_9MICO</name>
<keyword evidence="1" id="KW-0808">Transferase</keyword>
<dbReference type="InterPro" id="IPR003594">
    <property type="entry name" value="HATPase_dom"/>
</dbReference>
<feature type="transmembrane region" description="Helical" evidence="4">
    <location>
        <begin position="41"/>
        <end position="62"/>
    </location>
</feature>
<feature type="transmembrane region" description="Helical" evidence="4">
    <location>
        <begin position="194"/>
        <end position="216"/>
    </location>
</feature>
<dbReference type="Gene3D" id="3.30.565.10">
    <property type="entry name" value="Histidine kinase-like ATPase, C-terminal domain"/>
    <property type="match status" value="1"/>
</dbReference>
<dbReference type="InterPro" id="IPR050482">
    <property type="entry name" value="Sensor_HK_TwoCompSys"/>
</dbReference>
<reference evidence="7 8" key="1">
    <citation type="submission" date="2019-03" db="EMBL/GenBank/DDBJ databases">
        <title>Genomic features of bacteria from cold environments.</title>
        <authorList>
            <person name="Shen L."/>
        </authorList>
    </citation>
    <scope>NUCLEOTIDE SEQUENCE [LARGE SCALE GENOMIC DNA]</scope>
    <source>
        <strain evidence="8">T3246-1</strain>
    </source>
</reference>
<dbReference type="InterPro" id="IPR036890">
    <property type="entry name" value="HATPase_C_sf"/>
</dbReference>
<feature type="domain" description="Histidine kinase/HSP90-like ATPase" evidence="6">
    <location>
        <begin position="287"/>
        <end position="374"/>
    </location>
</feature>
<dbReference type="Pfam" id="PF04024">
    <property type="entry name" value="PspC"/>
    <property type="match status" value="1"/>
</dbReference>
<keyword evidence="7" id="KW-0067">ATP-binding</keyword>
<organism evidence="7 8">
    <name type="scientific">Occultella glacieicola</name>
    <dbReference type="NCBI Taxonomy" id="2518684"/>
    <lineage>
        <taxon>Bacteria</taxon>
        <taxon>Bacillati</taxon>
        <taxon>Actinomycetota</taxon>
        <taxon>Actinomycetes</taxon>
        <taxon>Micrococcales</taxon>
        <taxon>Ruaniaceae</taxon>
        <taxon>Occultella</taxon>
    </lineage>
</organism>
<keyword evidence="8" id="KW-1185">Reference proteome</keyword>
<feature type="domain" description="Phage shock protein PspC N-terminal" evidence="5">
    <location>
        <begin position="11"/>
        <end position="66"/>
    </location>
</feature>
<evidence type="ECO:0000259" key="6">
    <source>
        <dbReference type="Pfam" id="PF13581"/>
    </source>
</evidence>
<evidence type="ECO:0000256" key="1">
    <source>
        <dbReference type="ARBA" id="ARBA00022679"/>
    </source>
</evidence>
<dbReference type="PANTHER" id="PTHR24421:SF61">
    <property type="entry name" value="OXYGEN SENSOR HISTIDINE KINASE NREB"/>
    <property type="match status" value="1"/>
</dbReference>
<evidence type="ECO:0000256" key="3">
    <source>
        <dbReference type="ARBA" id="ARBA00023012"/>
    </source>
</evidence>
<evidence type="ECO:0000256" key="2">
    <source>
        <dbReference type="ARBA" id="ARBA00022777"/>
    </source>
</evidence>
<comment type="caution">
    <text evidence="7">The sequence shown here is derived from an EMBL/GenBank/DDBJ whole genome shotgun (WGS) entry which is preliminary data.</text>
</comment>
<feature type="transmembrane region" description="Helical" evidence="4">
    <location>
        <begin position="97"/>
        <end position="116"/>
    </location>
</feature>
<dbReference type="EMBL" id="SMNA01000002">
    <property type="protein sequence ID" value="TDE97690.1"/>
    <property type="molecule type" value="Genomic_DNA"/>
</dbReference>
<keyword evidence="3" id="KW-0902">Two-component regulatory system</keyword>
<dbReference type="InterPro" id="IPR007168">
    <property type="entry name" value="Phageshock_PspC_N"/>
</dbReference>
<dbReference type="Pfam" id="PF13581">
    <property type="entry name" value="HATPase_c_2"/>
    <property type="match status" value="1"/>
</dbReference>
<evidence type="ECO:0000256" key="4">
    <source>
        <dbReference type="SAM" id="Phobius"/>
    </source>
</evidence>
<gene>
    <name evidence="7" type="ORF">EXU48_05300</name>
</gene>
<proteinExistence type="predicted"/>
<keyword evidence="4" id="KW-1133">Transmembrane helix</keyword>
<evidence type="ECO:0000313" key="8">
    <source>
        <dbReference type="Proteomes" id="UP000504882"/>
    </source>
</evidence>
<dbReference type="GO" id="GO:0005524">
    <property type="term" value="F:ATP binding"/>
    <property type="evidence" value="ECO:0007669"/>
    <property type="project" value="UniProtKB-KW"/>
</dbReference>
<protein>
    <submittedName>
        <fullName evidence="7">ATP-binding protein</fullName>
    </submittedName>
</protein>
<dbReference type="SUPFAM" id="SSF55874">
    <property type="entry name" value="ATPase domain of HSP90 chaperone/DNA topoisomerase II/histidine kinase"/>
    <property type="match status" value="1"/>
</dbReference>
<feature type="transmembrane region" description="Helical" evidence="4">
    <location>
        <begin position="162"/>
        <end position="182"/>
    </location>
</feature>
<keyword evidence="4" id="KW-0472">Membrane</keyword>
<feature type="transmembrane region" description="Helical" evidence="4">
    <location>
        <begin position="122"/>
        <end position="141"/>
    </location>
</feature>
<evidence type="ECO:0000259" key="5">
    <source>
        <dbReference type="Pfam" id="PF04024"/>
    </source>
</evidence>
<dbReference type="PANTHER" id="PTHR24421">
    <property type="entry name" value="NITRATE/NITRITE SENSOR PROTEIN NARX-RELATED"/>
    <property type="match status" value="1"/>
</dbReference>
<keyword evidence="4" id="KW-0812">Transmembrane</keyword>
<dbReference type="Proteomes" id="UP000504882">
    <property type="component" value="Unassembled WGS sequence"/>
</dbReference>
<keyword evidence="2" id="KW-0418">Kinase</keyword>